<evidence type="ECO:0000256" key="12">
    <source>
        <dbReference type="ARBA" id="ARBA00022833"/>
    </source>
</evidence>
<sequence length="321" mass="36942">MSFINKILFPLRKKKKTDEGKRKQSTPSFCGSSGTCYEAKLIAETQNFLQTKPDCSLNVSRLKRKLHDINSPENNPMKNQKGKEIVVELEELSFPRATSYPQPGESSNTTWFCKICMEPKPASMMFKVTRCNHSFCFACTRRHIATNLKDENKIEVCCPESNCQSLITPKKCKSILPWEVIYRWENTLYYSQTPPILTFDCPLEDCSAKIVDDGKDIGVVQYECPACHRKICAECRDFVHEGMDCDAFKVLVERVMEDAEEEKLDCALLKLAEKENWKRCPNCNDFAGKTEGSNKLECWCKYKYCYDCGSEWSEEHSCFNS</sequence>
<protein>
    <recommendedName>
        <fullName evidence="6">RBR-type E3 ubiquitin transferase</fullName>
        <ecNumber evidence="6">2.3.2.31</ecNumber>
    </recommendedName>
</protein>
<keyword evidence="8" id="KW-0479">Metal-binding</keyword>
<dbReference type="InterPro" id="IPR013083">
    <property type="entry name" value="Znf_RING/FYVE/PHD"/>
</dbReference>
<feature type="domain" description="RING-type" evidence="15">
    <location>
        <begin position="109"/>
        <end position="321"/>
    </location>
</feature>
<reference evidence="17" key="1">
    <citation type="submission" date="2025-08" db="UniProtKB">
        <authorList>
            <consortium name="RefSeq"/>
        </authorList>
    </citation>
    <scope>IDENTIFICATION</scope>
    <source>
        <tissue evidence="17">Fruit stalk</tissue>
    </source>
</reference>
<keyword evidence="11" id="KW-0833">Ubl conjugation pathway</keyword>
<dbReference type="SUPFAM" id="SSF57850">
    <property type="entry name" value="RING/U-box"/>
    <property type="match status" value="3"/>
</dbReference>
<dbReference type="Proteomes" id="UP000515121">
    <property type="component" value="Unplaced"/>
</dbReference>
<gene>
    <name evidence="17" type="primary">LOC111276352</name>
</gene>
<evidence type="ECO:0000256" key="6">
    <source>
        <dbReference type="ARBA" id="ARBA00012251"/>
    </source>
</evidence>
<comment type="cofactor">
    <cofactor evidence="2">
        <name>Zn(2+)</name>
        <dbReference type="ChEBI" id="CHEBI:29105"/>
    </cofactor>
</comment>
<comment type="catalytic activity">
    <reaction evidence="1">
        <text>[E2 ubiquitin-conjugating enzyme]-S-ubiquitinyl-L-cysteine + [acceptor protein]-L-lysine = [E2 ubiquitin-conjugating enzyme]-L-cysteine + [acceptor protein]-N(6)-ubiquitinyl-L-lysine.</text>
        <dbReference type="EC" id="2.3.2.31"/>
    </reaction>
</comment>
<comment type="similarity">
    <text evidence="5">Belongs to the RBR family. Ariadne subfamily.</text>
</comment>
<dbReference type="SMART" id="SM00184">
    <property type="entry name" value="RING"/>
    <property type="match status" value="2"/>
</dbReference>
<dbReference type="Pfam" id="PF01485">
    <property type="entry name" value="IBR"/>
    <property type="match status" value="2"/>
</dbReference>
<dbReference type="Gene3D" id="1.20.120.1750">
    <property type="match status" value="1"/>
</dbReference>
<dbReference type="InterPro" id="IPR002867">
    <property type="entry name" value="IBR_dom"/>
</dbReference>
<dbReference type="InterPro" id="IPR044066">
    <property type="entry name" value="TRIAD_supradom"/>
</dbReference>
<evidence type="ECO:0000256" key="3">
    <source>
        <dbReference type="ARBA" id="ARBA00003976"/>
    </source>
</evidence>
<dbReference type="GO" id="GO:0016567">
    <property type="term" value="P:protein ubiquitination"/>
    <property type="evidence" value="ECO:0007669"/>
    <property type="project" value="UniProtKB-UniPathway"/>
</dbReference>
<proteinExistence type="inferred from homology"/>
<name>A0A6P5WPN8_DURZI</name>
<dbReference type="GO" id="GO:0061630">
    <property type="term" value="F:ubiquitin protein ligase activity"/>
    <property type="evidence" value="ECO:0007669"/>
    <property type="project" value="UniProtKB-EC"/>
</dbReference>
<evidence type="ECO:0000256" key="7">
    <source>
        <dbReference type="ARBA" id="ARBA00022679"/>
    </source>
</evidence>
<keyword evidence="12" id="KW-0862">Zinc</keyword>
<evidence type="ECO:0000256" key="1">
    <source>
        <dbReference type="ARBA" id="ARBA00001798"/>
    </source>
</evidence>
<keyword evidence="16" id="KW-1185">Reference proteome</keyword>
<evidence type="ECO:0000256" key="9">
    <source>
        <dbReference type="ARBA" id="ARBA00022737"/>
    </source>
</evidence>
<feature type="domain" description="RING-type" evidence="14">
    <location>
        <begin position="113"/>
        <end position="159"/>
    </location>
</feature>
<evidence type="ECO:0000313" key="16">
    <source>
        <dbReference type="Proteomes" id="UP000515121"/>
    </source>
</evidence>
<dbReference type="UniPathway" id="UPA00143"/>
<dbReference type="InterPro" id="IPR031127">
    <property type="entry name" value="E3_UB_ligase_RBR"/>
</dbReference>
<dbReference type="GO" id="GO:0008270">
    <property type="term" value="F:zinc ion binding"/>
    <property type="evidence" value="ECO:0007669"/>
    <property type="project" value="UniProtKB-KW"/>
</dbReference>
<dbReference type="InterPro" id="IPR001841">
    <property type="entry name" value="Znf_RING"/>
</dbReference>
<evidence type="ECO:0000256" key="8">
    <source>
        <dbReference type="ARBA" id="ARBA00022723"/>
    </source>
</evidence>
<dbReference type="RefSeq" id="XP_022717828.1">
    <property type="nucleotide sequence ID" value="XM_022862093.1"/>
</dbReference>
<organism evidence="16 17">
    <name type="scientific">Durio zibethinus</name>
    <name type="common">Durian</name>
    <dbReference type="NCBI Taxonomy" id="66656"/>
    <lineage>
        <taxon>Eukaryota</taxon>
        <taxon>Viridiplantae</taxon>
        <taxon>Streptophyta</taxon>
        <taxon>Embryophyta</taxon>
        <taxon>Tracheophyta</taxon>
        <taxon>Spermatophyta</taxon>
        <taxon>Magnoliopsida</taxon>
        <taxon>eudicotyledons</taxon>
        <taxon>Gunneridae</taxon>
        <taxon>Pentapetalae</taxon>
        <taxon>rosids</taxon>
        <taxon>malvids</taxon>
        <taxon>Malvales</taxon>
        <taxon>Malvaceae</taxon>
        <taxon>Helicteroideae</taxon>
        <taxon>Durio</taxon>
    </lineage>
</organism>
<dbReference type="AlphaFoldDB" id="A0A6P5WPN8"/>
<evidence type="ECO:0000256" key="5">
    <source>
        <dbReference type="ARBA" id="ARBA00005884"/>
    </source>
</evidence>
<dbReference type="PANTHER" id="PTHR11685">
    <property type="entry name" value="RBR FAMILY RING FINGER AND IBR DOMAIN-CONTAINING"/>
    <property type="match status" value="1"/>
</dbReference>
<evidence type="ECO:0000256" key="10">
    <source>
        <dbReference type="ARBA" id="ARBA00022771"/>
    </source>
</evidence>
<dbReference type="FunFam" id="3.30.40.10:FF:000230">
    <property type="entry name" value="RBR-type E3 ubiquitin transferase"/>
    <property type="match status" value="1"/>
</dbReference>
<dbReference type="PROSITE" id="PS50089">
    <property type="entry name" value="ZF_RING_2"/>
    <property type="match status" value="1"/>
</dbReference>
<accession>A0A6P5WPN8</accession>
<dbReference type="KEGG" id="dzi:111276352"/>
<dbReference type="PROSITE" id="PS51873">
    <property type="entry name" value="TRIAD"/>
    <property type="match status" value="1"/>
</dbReference>
<evidence type="ECO:0000259" key="15">
    <source>
        <dbReference type="PROSITE" id="PS51873"/>
    </source>
</evidence>
<evidence type="ECO:0000313" key="17">
    <source>
        <dbReference type="RefSeq" id="XP_022717828.1"/>
    </source>
</evidence>
<dbReference type="OrthoDB" id="933251at2759"/>
<evidence type="ECO:0000256" key="11">
    <source>
        <dbReference type="ARBA" id="ARBA00022786"/>
    </source>
</evidence>
<dbReference type="Gene3D" id="3.30.40.10">
    <property type="entry name" value="Zinc/RING finger domain, C3HC4 (zinc finger)"/>
    <property type="match status" value="1"/>
</dbReference>
<comment type="function">
    <text evidence="3">Might act as an E3 ubiquitin-protein ligase, or as part of E3 complex, which accepts ubiquitin from specific E2 ubiquitin-conjugating enzymes and then transfers it to substrates.</text>
</comment>
<dbReference type="EC" id="2.3.2.31" evidence="6"/>
<keyword evidence="7" id="KW-0808">Transferase</keyword>
<keyword evidence="9" id="KW-0677">Repeat</keyword>
<evidence type="ECO:0000256" key="13">
    <source>
        <dbReference type="PROSITE-ProRule" id="PRU00175"/>
    </source>
</evidence>
<dbReference type="GeneID" id="111276352"/>
<comment type="pathway">
    <text evidence="4">Protein modification; protein ubiquitination.</text>
</comment>
<evidence type="ECO:0000259" key="14">
    <source>
        <dbReference type="PROSITE" id="PS50089"/>
    </source>
</evidence>
<keyword evidence="10 13" id="KW-0863">Zinc-finger</keyword>
<evidence type="ECO:0000256" key="4">
    <source>
        <dbReference type="ARBA" id="ARBA00004906"/>
    </source>
</evidence>
<evidence type="ECO:0000256" key="2">
    <source>
        <dbReference type="ARBA" id="ARBA00001947"/>
    </source>
</evidence>